<accession>A0ABD2YBE6</accession>
<evidence type="ECO:0000256" key="5">
    <source>
        <dbReference type="ARBA" id="ARBA00022777"/>
    </source>
</evidence>
<keyword evidence="3" id="KW-0808">Transferase</keyword>
<dbReference type="Proteomes" id="UP001630127">
    <property type="component" value="Unassembled WGS sequence"/>
</dbReference>
<sequence length="105" mass="11737">MRKHPSDFISSMLMALSSSLSASTNFDMLLKDIVDPRLSCPSKKEAGKVVLVAKLALSCINPNPQLRLTIQEVSTQLRQHVPVILIGQLLEIEVTKFLNFYMHLS</sequence>
<evidence type="ECO:0000313" key="10">
    <source>
        <dbReference type="Proteomes" id="UP001630127"/>
    </source>
</evidence>
<comment type="catalytic activity">
    <reaction evidence="7">
        <text>L-threonyl-[protein] + ATP = O-phospho-L-threonyl-[protein] + ADP + H(+)</text>
        <dbReference type="Rhea" id="RHEA:46608"/>
        <dbReference type="Rhea" id="RHEA-COMP:11060"/>
        <dbReference type="Rhea" id="RHEA-COMP:11605"/>
        <dbReference type="ChEBI" id="CHEBI:15378"/>
        <dbReference type="ChEBI" id="CHEBI:30013"/>
        <dbReference type="ChEBI" id="CHEBI:30616"/>
        <dbReference type="ChEBI" id="CHEBI:61977"/>
        <dbReference type="ChEBI" id="CHEBI:456216"/>
        <dbReference type="EC" id="2.7.11.1"/>
    </reaction>
</comment>
<dbReference type="AlphaFoldDB" id="A0ABD2YBE6"/>
<evidence type="ECO:0000256" key="6">
    <source>
        <dbReference type="ARBA" id="ARBA00022840"/>
    </source>
</evidence>
<comment type="catalytic activity">
    <reaction evidence="8">
        <text>L-seryl-[protein] + ATP = O-phospho-L-seryl-[protein] + ADP + H(+)</text>
        <dbReference type="Rhea" id="RHEA:17989"/>
        <dbReference type="Rhea" id="RHEA-COMP:9863"/>
        <dbReference type="Rhea" id="RHEA-COMP:11604"/>
        <dbReference type="ChEBI" id="CHEBI:15378"/>
        <dbReference type="ChEBI" id="CHEBI:29999"/>
        <dbReference type="ChEBI" id="CHEBI:30616"/>
        <dbReference type="ChEBI" id="CHEBI:83421"/>
        <dbReference type="ChEBI" id="CHEBI:456216"/>
        <dbReference type="EC" id="2.7.11.1"/>
    </reaction>
</comment>
<dbReference type="GO" id="GO:0004674">
    <property type="term" value="F:protein serine/threonine kinase activity"/>
    <property type="evidence" value="ECO:0007669"/>
    <property type="project" value="UniProtKB-KW"/>
</dbReference>
<evidence type="ECO:0000256" key="4">
    <source>
        <dbReference type="ARBA" id="ARBA00022741"/>
    </source>
</evidence>
<gene>
    <name evidence="9" type="ORF">ACH5RR_034356</name>
</gene>
<comment type="caution">
    <text evidence="9">The sequence shown here is derived from an EMBL/GenBank/DDBJ whole genome shotgun (WGS) entry which is preliminary data.</text>
</comment>
<protein>
    <recommendedName>
        <fullName evidence="1">non-specific serine/threonine protein kinase</fullName>
        <ecNumber evidence="1">2.7.11.1</ecNumber>
    </recommendedName>
</protein>
<evidence type="ECO:0000256" key="1">
    <source>
        <dbReference type="ARBA" id="ARBA00012513"/>
    </source>
</evidence>
<evidence type="ECO:0000256" key="7">
    <source>
        <dbReference type="ARBA" id="ARBA00047899"/>
    </source>
</evidence>
<keyword evidence="6" id="KW-0067">ATP-binding</keyword>
<keyword evidence="10" id="KW-1185">Reference proteome</keyword>
<organism evidence="9 10">
    <name type="scientific">Cinchona calisaya</name>
    <dbReference type="NCBI Taxonomy" id="153742"/>
    <lineage>
        <taxon>Eukaryota</taxon>
        <taxon>Viridiplantae</taxon>
        <taxon>Streptophyta</taxon>
        <taxon>Embryophyta</taxon>
        <taxon>Tracheophyta</taxon>
        <taxon>Spermatophyta</taxon>
        <taxon>Magnoliopsida</taxon>
        <taxon>eudicotyledons</taxon>
        <taxon>Gunneridae</taxon>
        <taxon>Pentapetalae</taxon>
        <taxon>asterids</taxon>
        <taxon>lamiids</taxon>
        <taxon>Gentianales</taxon>
        <taxon>Rubiaceae</taxon>
        <taxon>Cinchonoideae</taxon>
        <taxon>Cinchoneae</taxon>
        <taxon>Cinchona</taxon>
    </lineage>
</organism>
<keyword evidence="4" id="KW-0547">Nucleotide-binding</keyword>
<dbReference type="Gene3D" id="1.10.510.10">
    <property type="entry name" value="Transferase(Phosphotransferase) domain 1"/>
    <property type="match status" value="1"/>
</dbReference>
<keyword evidence="5" id="KW-0418">Kinase</keyword>
<keyword evidence="2" id="KW-0723">Serine/threonine-protein kinase</keyword>
<proteinExistence type="predicted"/>
<reference evidence="9 10" key="1">
    <citation type="submission" date="2024-11" db="EMBL/GenBank/DDBJ databases">
        <title>A near-complete genome assembly of Cinchona calisaya.</title>
        <authorList>
            <person name="Lian D.C."/>
            <person name="Zhao X.W."/>
            <person name="Wei L."/>
        </authorList>
    </citation>
    <scope>NUCLEOTIDE SEQUENCE [LARGE SCALE GENOMIC DNA]</scope>
    <source>
        <tissue evidence="9">Nenye</tissue>
    </source>
</reference>
<evidence type="ECO:0000256" key="2">
    <source>
        <dbReference type="ARBA" id="ARBA00022527"/>
    </source>
</evidence>
<dbReference type="PANTHER" id="PTHR48005:SF13">
    <property type="entry name" value="SERINE_THREONINE-PROTEIN KINASE DDB_G0278509-RELATED"/>
    <property type="match status" value="1"/>
</dbReference>
<evidence type="ECO:0000256" key="3">
    <source>
        <dbReference type="ARBA" id="ARBA00022679"/>
    </source>
</evidence>
<evidence type="ECO:0000313" key="9">
    <source>
        <dbReference type="EMBL" id="KAL3504515.1"/>
    </source>
</evidence>
<dbReference type="EC" id="2.7.11.1" evidence="1"/>
<dbReference type="PANTHER" id="PTHR48005">
    <property type="entry name" value="LEUCINE RICH REPEAT KINASE 2"/>
    <property type="match status" value="1"/>
</dbReference>
<dbReference type="GO" id="GO:0005524">
    <property type="term" value="F:ATP binding"/>
    <property type="evidence" value="ECO:0007669"/>
    <property type="project" value="UniProtKB-KW"/>
</dbReference>
<evidence type="ECO:0000256" key="8">
    <source>
        <dbReference type="ARBA" id="ARBA00048679"/>
    </source>
</evidence>
<dbReference type="EMBL" id="JBJUIK010000014">
    <property type="protein sequence ID" value="KAL3504515.1"/>
    <property type="molecule type" value="Genomic_DNA"/>
</dbReference>
<name>A0ABD2YBE6_9GENT</name>
<dbReference type="InterPro" id="IPR051420">
    <property type="entry name" value="Ser_Thr_Kinases_DiverseReg"/>
</dbReference>